<dbReference type="HOGENOM" id="CLU_039613_39_3_5"/>
<dbReference type="GO" id="GO:0003700">
    <property type="term" value="F:DNA-binding transcription factor activity"/>
    <property type="evidence" value="ECO:0007669"/>
    <property type="project" value="InterPro"/>
</dbReference>
<keyword evidence="5" id="KW-0804">Transcription</keyword>
<dbReference type="PROSITE" id="PS50931">
    <property type="entry name" value="HTH_LYSR"/>
    <property type="match status" value="1"/>
</dbReference>
<reference evidence="8" key="1">
    <citation type="submission" date="2008-03" db="EMBL/GenBank/DDBJ databases">
        <title>Complete sequence of chromosome of Beijerinckia indica subsp. indica ATCC 9039.</title>
        <authorList>
            <consortium name="US DOE Joint Genome Institute"/>
            <person name="Copeland A."/>
            <person name="Lucas S."/>
            <person name="Lapidus A."/>
            <person name="Glavina del Rio T."/>
            <person name="Dalin E."/>
            <person name="Tice H."/>
            <person name="Bruce D."/>
            <person name="Goodwin L."/>
            <person name="Pitluck S."/>
            <person name="LaButti K."/>
            <person name="Schmutz J."/>
            <person name="Larimer F."/>
            <person name="Land M."/>
            <person name="Hauser L."/>
            <person name="Kyrpides N."/>
            <person name="Mikhailova N."/>
            <person name="Dunfield P.F."/>
            <person name="Dedysh S.N."/>
            <person name="Liesack W."/>
            <person name="Saw J.H."/>
            <person name="Alam M."/>
            <person name="Chen Y."/>
            <person name="Murrell J.C."/>
            <person name="Richardson P."/>
        </authorList>
    </citation>
    <scope>NUCLEOTIDE SEQUENCE [LARGE SCALE GENOMIC DNA]</scope>
    <source>
        <strain evidence="8">ATCC 9039 / DSM 1715 / NCIMB 8712</strain>
    </source>
</reference>
<dbReference type="eggNOG" id="COG0583">
    <property type="taxonomic scope" value="Bacteria"/>
</dbReference>
<dbReference type="Pfam" id="PF03466">
    <property type="entry name" value="LysR_substrate"/>
    <property type="match status" value="1"/>
</dbReference>
<dbReference type="GO" id="GO:0003677">
    <property type="term" value="F:DNA binding"/>
    <property type="evidence" value="ECO:0007669"/>
    <property type="project" value="UniProtKB-KW"/>
</dbReference>
<keyword evidence="8" id="KW-1185">Reference proteome</keyword>
<dbReference type="InterPro" id="IPR050389">
    <property type="entry name" value="LysR-type_TF"/>
</dbReference>
<accession>B2IIF3</accession>
<evidence type="ECO:0000313" key="8">
    <source>
        <dbReference type="Proteomes" id="UP000001695"/>
    </source>
</evidence>
<dbReference type="InterPro" id="IPR036388">
    <property type="entry name" value="WH-like_DNA-bd_sf"/>
</dbReference>
<evidence type="ECO:0000256" key="2">
    <source>
        <dbReference type="ARBA" id="ARBA00022458"/>
    </source>
</evidence>
<gene>
    <name evidence="7" type="ordered locus">Bind_2499</name>
</gene>
<keyword evidence="2" id="KW-0536">Nodulation</keyword>
<evidence type="ECO:0000256" key="3">
    <source>
        <dbReference type="ARBA" id="ARBA00023015"/>
    </source>
</evidence>
<organism evidence="7 8">
    <name type="scientific">Beijerinckia indica subsp. indica (strain ATCC 9039 / DSM 1715 / NCIMB 8712)</name>
    <dbReference type="NCBI Taxonomy" id="395963"/>
    <lineage>
        <taxon>Bacteria</taxon>
        <taxon>Pseudomonadati</taxon>
        <taxon>Pseudomonadota</taxon>
        <taxon>Alphaproteobacteria</taxon>
        <taxon>Hyphomicrobiales</taxon>
        <taxon>Beijerinckiaceae</taxon>
        <taxon>Beijerinckia</taxon>
    </lineage>
</organism>
<evidence type="ECO:0000256" key="4">
    <source>
        <dbReference type="ARBA" id="ARBA00023125"/>
    </source>
</evidence>
<dbReference type="STRING" id="395963.Bind_2499"/>
<keyword evidence="4" id="KW-0238">DNA-binding</keyword>
<dbReference type="EMBL" id="CP001016">
    <property type="protein sequence ID" value="ACB96106.1"/>
    <property type="molecule type" value="Genomic_DNA"/>
</dbReference>
<dbReference type="KEGG" id="bid:Bind_2499"/>
<dbReference type="PANTHER" id="PTHR30118">
    <property type="entry name" value="HTH-TYPE TRANSCRIPTIONAL REGULATOR LEUO-RELATED"/>
    <property type="match status" value="1"/>
</dbReference>
<name>B2IIF3_BEII9</name>
<protein>
    <submittedName>
        <fullName evidence="7">Transcriptional regulator, LysR family</fullName>
    </submittedName>
</protein>
<comment type="similarity">
    <text evidence="1">Belongs to the LysR transcriptional regulatory family.</text>
</comment>
<keyword evidence="3" id="KW-0805">Transcription regulation</keyword>
<reference evidence="7 8" key="2">
    <citation type="journal article" date="2010" name="J. Bacteriol.">
        <title>Complete genome sequence of Beijerinckia indica subsp. indica.</title>
        <authorList>
            <person name="Tamas I."/>
            <person name="Dedysh S.N."/>
            <person name="Liesack W."/>
            <person name="Stott M.B."/>
            <person name="Alam M."/>
            <person name="Murrell J.C."/>
            <person name="Dunfield P.F."/>
        </authorList>
    </citation>
    <scope>NUCLEOTIDE SEQUENCE [LARGE SCALE GENOMIC DNA]</scope>
    <source>
        <strain evidence="8">ATCC 9039 / DSM 1715 / NCIMB 8712</strain>
    </source>
</reference>
<dbReference type="InterPro" id="IPR005119">
    <property type="entry name" value="LysR_subst-bd"/>
</dbReference>
<dbReference type="PANTHER" id="PTHR30118:SF15">
    <property type="entry name" value="TRANSCRIPTIONAL REGULATORY PROTEIN"/>
    <property type="match status" value="1"/>
</dbReference>
<sequence>MNLSGPAMSRTLGRIREAFGDPILVAAGRKMVPTPHALELQARIHEIVGTASELFRPENPIDLAAMEPQFTIRTNDLFIGAFGMALLGRLQTKAPRCRLRFAPDGDDDLDMLREGRIDLYIGATIALRPEIRTQALFDLTFQVLARAGHPIFETTITPQSLVAHGHIVVSRRSQWIGPIDRVLGEMGLSRTIALVVPTYYSMIETLRFSDMIMPVPDIVARNLPLETIGLKVFDLPFPIEPVTLFQAWHPRHDRDFVHRWLRQEVLATARNARPIGEG</sequence>
<dbReference type="InterPro" id="IPR000847">
    <property type="entry name" value="LysR_HTH_N"/>
</dbReference>
<dbReference type="Gene3D" id="1.10.10.10">
    <property type="entry name" value="Winged helix-like DNA-binding domain superfamily/Winged helix DNA-binding domain"/>
    <property type="match status" value="1"/>
</dbReference>
<dbReference type="InterPro" id="IPR036390">
    <property type="entry name" value="WH_DNA-bd_sf"/>
</dbReference>
<evidence type="ECO:0000313" key="7">
    <source>
        <dbReference type="EMBL" id="ACB96106.1"/>
    </source>
</evidence>
<proteinExistence type="inferred from homology"/>
<evidence type="ECO:0000256" key="5">
    <source>
        <dbReference type="ARBA" id="ARBA00023163"/>
    </source>
</evidence>
<dbReference type="AlphaFoldDB" id="B2IIF3"/>
<dbReference type="Proteomes" id="UP000001695">
    <property type="component" value="Chromosome"/>
</dbReference>
<dbReference type="Gene3D" id="3.40.190.10">
    <property type="entry name" value="Periplasmic binding protein-like II"/>
    <property type="match status" value="2"/>
</dbReference>
<dbReference type="SUPFAM" id="SSF46785">
    <property type="entry name" value="Winged helix' DNA-binding domain"/>
    <property type="match status" value="1"/>
</dbReference>
<evidence type="ECO:0000256" key="1">
    <source>
        <dbReference type="ARBA" id="ARBA00009437"/>
    </source>
</evidence>
<feature type="domain" description="HTH lysR-type" evidence="6">
    <location>
        <begin position="1"/>
        <end position="34"/>
    </location>
</feature>
<evidence type="ECO:0000259" key="6">
    <source>
        <dbReference type="PROSITE" id="PS50931"/>
    </source>
</evidence>
<dbReference type="SUPFAM" id="SSF53850">
    <property type="entry name" value="Periplasmic binding protein-like II"/>
    <property type="match status" value="1"/>
</dbReference>
<dbReference type="CDD" id="cd08460">
    <property type="entry name" value="PBP2_DntR_like_1"/>
    <property type="match status" value="1"/>
</dbReference>